<feature type="transmembrane region" description="Helical" evidence="1">
    <location>
        <begin position="29"/>
        <end position="48"/>
    </location>
</feature>
<keyword evidence="1" id="KW-0472">Membrane</keyword>
<reference evidence="3" key="1">
    <citation type="journal article" date="2014" name="Science">
        <title>The coffee genome provides insight into the convergent evolution of caffeine biosynthesis.</title>
        <authorList>
            <person name="Denoeud F."/>
            <person name="Carretero-Paulet L."/>
            <person name="Dereeper A."/>
            <person name="Droc G."/>
            <person name="Guyot R."/>
            <person name="Pietrella M."/>
            <person name="Zheng C."/>
            <person name="Alberti A."/>
            <person name="Anthony F."/>
            <person name="Aprea G."/>
            <person name="Aury J.M."/>
            <person name="Bento P."/>
            <person name="Bernard M."/>
            <person name="Bocs S."/>
            <person name="Campa C."/>
            <person name="Cenci A."/>
            <person name="Combes M.C."/>
            <person name="Crouzillat D."/>
            <person name="Da Silva C."/>
            <person name="Daddiego L."/>
            <person name="De Bellis F."/>
            <person name="Dussert S."/>
            <person name="Garsmeur O."/>
            <person name="Gayraud T."/>
            <person name="Guignon V."/>
            <person name="Jahn K."/>
            <person name="Jamilloux V."/>
            <person name="Joet T."/>
            <person name="Labadie K."/>
            <person name="Lan T."/>
            <person name="Leclercq J."/>
            <person name="Lepelley M."/>
            <person name="Leroy T."/>
            <person name="Li L.T."/>
            <person name="Librado P."/>
            <person name="Lopez L."/>
            <person name="Munoz A."/>
            <person name="Noel B."/>
            <person name="Pallavicini A."/>
            <person name="Perrotta G."/>
            <person name="Poncet V."/>
            <person name="Pot D."/>
            <person name="Priyono X."/>
            <person name="Rigoreau M."/>
            <person name="Rouard M."/>
            <person name="Rozas J."/>
            <person name="Tranchant-Dubreuil C."/>
            <person name="VanBuren R."/>
            <person name="Zhang Q."/>
            <person name="Andrade A.C."/>
            <person name="Argout X."/>
            <person name="Bertrand B."/>
            <person name="de Kochko A."/>
            <person name="Graziosi G."/>
            <person name="Henry R.J."/>
            <person name="Jayarama X."/>
            <person name="Ming R."/>
            <person name="Nagai C."/>
            <person name="Rounsley S."/>
            <person name="Sankoff D."/>
            <person name="Giuliano G."/>
            <person name="Albert V.A."/>
            <person name="Wincker P."/>
            <person name="Lashermes P."/>
        </authorList>
    </citation>
    <scope>NUCLEOTIDE SEQUENCE [LARGE SCALE GENOMIC DNA]</scope>
    <source>
        <strain evidence="3">cv. DH200-94</strain>
    </source>
</reference>
<evidence type="ECO:0000256" key="1">
    <source>
        <dbReference type="SAM" id="Phobius"/>
    </source>
</evidence>
<keyword evidence="3" id="KW-1185">Reference proteome</keyword>
<dbReference type="InParanoid" id="A0A068VKL7"/>
<dbReference type="Gramene" id="CDP21152">
    <property type="protein sequence ID" value="CDP21152"/>
    <property type="gene ID" value="GSCOC_T00003359001"/>
</dbReference>
<name>A0A068VKL7_COFCA</name>
<dbReference type="Proteomes" id="UP000295252">
    <property type="component" value="Unassembled WGS sequence"/>
</dbReference>
<keyword evidence="1" id="KW-0812">Transmembrane</keyword>
<dbReference type="EMBL" id="HG741704">
    <property type="protein sequence ID" value="CDP21152.1"/>
    <property type="molecule type" value="Genomic_DNA"/>
</dbReference>
<dbReference type="STRING" id="49390.A0A068VKL7"/>
<gene>
    <name evidence="2" type="ORF">GSCOC_T00003359001</name>
</gene>
<proteinExistence type="predicted"/>
<dbReference type="PhylomeDB" id="A0A068VKL7"/>
<accession>A0A068VKL7</accession>
<organism evidence="2 3">
    <name type="scientific">Coffea canephora</name>
    <name type="common">Robusta coffee</name>
    <dbReference type="NCBI Taxonomy" id="49390"/>
    <lineage>
        <taxon>Eukaryota</taxon>
        <taxon>Viridiplantae</taxon>
        <taxon>Streptophyta</taxon>
        <taxon>Embryophyta</taxon>
        <taxon>Tracheophyta</taxon>
        <taxon>Spermatophyta</taxon>
        <taxon>Magnoliopsida</taxon>
        <taxon>eudicotyledons</taxon>
        <taxon>Gunneridae</taxon>
        <taxon>Pentapetalae</taxon>
        <taxon>asterids</taxon>
        <taxon>lamiids</taxon>
        <taxon>Gentianales</taxon>
        <taxon>Rubiaceae</taxon>
        <taxon>Ixoroideae</taxon>
        <taxon>Gardenieae complex</taxon>
        <taxon>Bertiereae - Coffeeae clade</taxon>
        <taxon>Coffeeae</taxon>
        <taxon>Coffea</taxon>
    </lineage>
</organism>
<evidence type="ECO:0000313" key="3">
    <source>
        <dbReference type="Proteomes" id="UP000295252"/>
    </source>
</evidence>
<keyword evidence="1" id="KW-1133">Transmembrane helix</keyword>
<sequence>ILYKDDEPKLGTDGKVIVSLGRHDAVARFPFTTLIGLLPCLIISKDLFTGKTRKLMDLDPRIVRY</sequence>
<protein>
    <submittedName>
        <fullName evidence="2">DH200=94 genomic scaffold, scaffold_2620</fullName>
    </submittedName>
</protein>
<dbReference type="AlphaFoldDB" id="A0A068VKL7"/>
<evidence type="ECO:0000313" key="2">
    <source>
        <dbReference type="EMBL" id="CDP21152.1"/>
    </source>
</evidence>
<feature type="non-terminal residue" evidence="2">
    <location>
        <position position="1"/>
    </location>
</feature>